<protein>
    <recommendedName>
        <fullName evidence="6">NAD kinase</fullName>
        <ecNumber evidence="6">2.7.1.23</ecNumber>
    </recommendedName>
    <alternativeName>
        <fullName evidence="6">ATP-dependent NAD kinase</fullName>
    </alternativeName>
</protein>
<evidence type="ECO:0000256" key="5">
    <source>
        <dbReference type="ARBA" id="ARBA00047925"/>
    </source>
</evidence>
<dbReference type="Gene3D" id="3.40.50.10330">
    <property type="entry name" value="Probable inorganic polyphosphate/atp-NAD kinase, domain 1"/>
    <property type="match status" value="1"/>
</dbReference>
<dbReference type="EMBL" id="JAOQJL010000004">
    <property type="protein sequence ID" value="MCU6764361.1"/>
    <property type="molecule type" value="Genomic_DNA"/>
</dbReference>
<dbReference type="InterPro" id="IPR016064">
    <property type="entry name" value="NAD/diacylglycerol_kinase_sf"/>
</dbReference>
<dbReference type="Proteomes" id="UP001652409">
    <property type="component" value="Unassembled WGS sequence"/>
</dbReference>
<dbReference type="PANTHER" id="PTHR20275:SF0">
    <property type="entry name" value="NAD KINASE"/>
    <property type="match status" value="1"/>
</dbReference>
<feature type="binding site" evidence="6">
    <location>
        <position position="152"/>
    </location>
    <ligand>
        <name>NAD(+)</name>
        <dbReference type="ChEBI" id="CHEBI:57540"/>
    </ligand>
</feature>
<comment type="caution">
    <text evidence="6">Lacks conserved residue(s) required for the propagation of feature annotation.</text>
</comment>
<dbReference type="PANTHER" id="PTHR20275">
    <property type="entry name" value="NAD KINASE"/>
    <property type="match status" value="1"/>
</dbReference>
<keyword evidence="3 6" id="KW-0521">NADP</keyword>
<evidence type="ECO:0000313" key="8">
    <source>
        <dbReference type="Proteomes" id="UP001652409"/>
    </source>
</evidence>
<dbReference type="EC" id="2.7.1.23" evidence="6"/>
<keyword evidence="6" id="KW-0547">Nucleotide-binding</keyword>
<feature type="binding site" evidence="6">
    <location>
        <begin position="67"/>
        <end position="68"/>
    </location>
    <ligand>
        <name>NAD(+)</name>
        <dbReference type="ChEBI" id="CHEBI:57540"/>
    </ligand>
</feature>
<keyword evidence="6" id="KW-0963">Cytoplasm</keyword>
<dbReference type="GO" id="GO:0016301">
    <property type="term" value="F:kinase activity"/>
    <property type="evidence" value="ECO:0007669"/>
    <property type="project" value="UniProtKB-KW"/>
</dbReference>
<comment type="caution">
    <text evidence="7">The sequence shown here is derived from an EMBL/GenBank/DDBJ whole genome shotgun (WGS) entry which is preliminary data.</text>
</comment>
<dbReference type="InterPro" id="IPR002504">
    <property type="entry name" value="NADK"/>
</dbReference>
<feature type="active site" description="Proton acceptor" evidence="6">
    <location>
        <position position="67"/>
    </location>
</feature>
<keyword evidence="8" id="KW-1185">Reference proteome</keyword>
<keyword evidence="2 6" id="KW-0418">Kinase</keyword>
<comment type="subcellular location">
    <subcellularLocation>
        <location evidence="6">Cytoplasm</location>
    </subcellularLocation>
</comment>
<keyword evidence="6" id="KW-0067">ATP-binding</keyword>
<keyword evidence="4 6" id="KW-0520">NAD</keyword>
<feature type="binding site" evidence="6">
    <location>
        <position position="171"/>
    </location>
    <ligand>
        <name>NAD(+)</name>
        <dbReference type="ChEBI" id="CHEBI:57540"/>
    </ligand>
</feature>
<feature type="binding site" evidence="6">
    <location>
        <position position="206"/>
    </location>
    <ligand>
        <name>NAD(+)</name>
        <dbReference type="ChEBI" id="CHEBI:57540"/>
    </ligand>
</feature>
<evidence type="ECO:0000256" key="4">
    <source>
        <dbReference type="ARBA" id="ARBA00023027"/>
    </source>
</evidence>
<comment type="catalytic activity">
    <reaction evidence="5 6">
        <text>NAD(+) + ATP = ADP + NADP(+) + H(+)</text>
        <dbReference type="Rhea" id="RHEA:18629"/>
        <dbReference type="ChEBI" id="CHEBI:15378"/>
        <dbReference type="ChEBI" id="CHEBI:30616"/>
        <dbReference type="ChEBI" id="CHEBI:57540"/>
        <dbReference type="ChEBI" id="CHEBI:58349"/>
        <dbReference type="ChEBI" id="CHEBI:456216"/>
        <dbReference type="EC" id="2.7.1.23"/>
    </reaction>
</comment>
<sequence>MDKFYVITNSEKDQDQSFTDMIVSYLKSHGKACQVQMAKRKQDGPYHYTDPEKIPEDTQCVIVLGGDGTLLQAARDVVHCRIPLLGINLGTLGFLAEVDRQSVYQALDKLMRGDYEVEERMMLSGTVYRGNQVIGSDLALNDIVIGREGPLRVVRFKNFVNNEYLNSYNADGIILSTPTGSTGYSLSVGGPIVSPSGTMIIMTPIAPHTLNSRSIVFPAEDVITVEVGKGRHEDQEKAVAAFDGDAVIHLVTGDRIVIRRAEEKTKILKLNHLSFVEVIRQKMRDS</sequence>
<dbReference type="Pfam" id="PF01513">
    <property type="entry name" value="NAD_kinase"/>
    <property type="match status" value="1"/>
</dbReference>
<proteinExistence type="inferred from homology"/>
<accession>A0ABT2TQ77</accession>
<comment type="function">
    <text evidence="6">Involved in the regulation of the intracellular balance of NAD and NADP, and is a key enzyme in the biosynthesis of NADP. Catalyzes specifically the phosphorylation on 2'-hydroxyl of the adenosine moiety of NAD to yield NADP.</text>
</comment>
<comment type="similarity">
    <text evidence="6">Belongs to the NAD kinase family.</text>
</comment>
<dbReference type="Gene3D" id="2.60.200.30">
    <property type="entry name" value="Probable inorganic polyphosphate/atp-NAD kinase, domain 2"/>
    <property type="match status" value="1"/>
</dbReference>
<dbReference type="InterPro" id="IPR017438">
    <property type="entry name" value="ATP-NAD_kinase_N"/>
</dbReference>
<dbReference type="HAMAP" id="MF_00361">
    <property type="entry name" value="NAD_kinase"/>
    <property type="match status" value="1"/>
</dbReference>
<evidence type="ECO:0000313" key="7">
    <source>
        <dbReference type="EMBL" id="MCU6764361.1"/>
    </source>
</evidence>
<name>A0ABT2TQ77_9FIRM</name>
<dbReference type="SUPFAM" id="SSF111331">
    <property type="entry name" value="NAD kinase/diacylglycerol kinase-like"/>
    <property type="match status" value="1"/>
</dbReference>
<gene>
    <name evidence="6" type="primary">nadK</name>
    <name evidence="7" type="ORF">OCV61_02930</name>
</gene>
<evidence type="ECO:0000256" key="6">
    <source>
        <dbReference type="HAMAP-Rule" id="MF_00361"/>
    </source>
</evidence>
<dbReference type="InterPro" id="IPR017437">
    <property type="entry name" value="ATP-NAD_kinase_PpnK-typ_C"/>
</dbReference>
<evidence type="ECO:0000256" key="1">
    <source>
        <dbReference type="ARBA" id="ARBA00022679"/>
    </source>
</evidence>
<feature type="binding site" evidence="6">
    <location>
        <begin position="141"/>
        <end position="142"/>
    </location>
    <ligand>
        <name>NAD(+)</name>
        <dbReference type="ChEBI" id="CHEBI:57540"/>
    </ligand>
</feature>
<evidence type="ECO:0000256" key="3">
    <source>
        <dbReference type="ARBA" id="ARBA00022857"/>
    </source>
</evidence>
<keyword evidence="1 6" id="KW-0808">Transferase</keyword>
<organism evidence="7 8">
    <name type="scientific">Blautia ammoniilytica</name>
    <dbReference type="NCBI Taxonomy" id="2981782"/>
    <lineage>
        <taxon>Bacteria</taxon>
        <taxon>Bacillati</taxon>
        <taxon>Bacillota</taxon>
        <taxon>Clostridia</taxon>
        <taxon>Lachnospirales</taxon>
        <taxon>Lachnospiraceae</taxon>
        <taxon>Blautia</taxon>
    </lineage>
</organism>
<reference evidence="7 8" key="1">
    <citation type="journal article" date="2021" name="ISME Commun">
        <title>Automated analysis of genomic sequences facilitates high-throughput and comprehensive description of bacteria.</title>
        <authorList>
            <person name="Hitch T.C.A."/>
        </authorList>
    </citation>
    <scope>NUCLEOTIDE SEQUENCE [LARGE SCALE GENOMIC DNA]</scope>
    <source>
        <strain evidence="7 8">Sanger_23</strain>
    </source>
</reference>
<feature type="binding site" evidence="6">
    <location>
        <begin position="182"/>
        <end position="187"/>
    </location>
    <ligand>
        <name>NAD(+)</name>
        <dbReference type="ChEBI" id="CHEBI:57540"/>
    </ligand>
</feature>
<dbReference type="RefSeq" id="WP_158420596.1">
    <property type="nucleotide sequence ID" value="NZ_JAOQJL010000004.1"/>
</dbReference>
<comment type="cofactor">
    <cofactor evidence="6">
        <name>a divalent metal cation</name>
        <dbReference type="ChEBI" id="CHEBI:60240"/>
    </cofactor>
</comment>
<evidence type="ECO:0000256" key="2">
    <source>
        <dbReference type="ARBA" id="ARBA00022777"/>
    </source>
</evidence>
<dbReference type="Pfam" id="PF20143">
    <property type="entry name" value="NAD_kinase_C"/>
    <property type="match status" value="1"/>
</dbReference>